<dbReference type="OrthoDB" id="14727at2"/>
<organism evidence="1 2">
    <name type="scientific">Helicobacter ganmani</name>
    <dbReference type="NCBI Taxonomy" id="60246"/>
    <lineage>
        <taxon>Bacteria</taxon>
        <taxon>Pseudomonadati</taxon>
        <taxon>Campylobacterota</taxon>
        <taxon>Epsilonproteobacteria</taxon>
        <taxon>Campylobacterales</taxon>
        <taxon>Helicobacteraceae</taxon>
        <taxon>Helicobacter</taxon>
    </lineage>
</organism>
<proteinExistence type="predicted"/>
<comment type="caution">
    <text evidence="1">The sequence shown here is derived from an EMBL/GenBank/DDBJ whole genome shotgun (WGS) entry which is preliminary data.</text>
</comment>
<name>A0A3D8IGS3_9HELI</name>
<protein>
    <submittedName>
        <fullName evidence="1">DUF411 domain-containing protein</fullName>
    </submittedName>
</protein>
<dbReference type="RefSeq" id="WP_115550802.1">
    <property type="nucleotide sequence ID" value="NZ_CAOPYK010000004.1"/>
</dbReference>
<dbReference type="EMBL" id="NXLS01000001">
    <property type="protein sequence ID" value="RDU64467.1"/>
    <property type="molecule type" value="Genomic_DNA"/>
</dbReference>
<evidence type="ECO:0000313" key="2">
    <source>
        <dbReference type="Proteomes" id="UP000256650"/>
    </source>
</evidence>
<gene>
    <name evidence="1" type="ORF">CQA43_01305</name>
</gene>
<keyword evidence="2" id="KW-1185">Reference proteome</keyword>
<dbReference type="InterPro" id="IPR007332">
    <property type="entry name" value="DUF411"/>
</dbReference>
<dbReference type="GeneID" id="82534928"/>
<accession>A0A3D8IGS3</accession>
<dbReference type="Proteomes" id="UP000256650">
    <property type="component" value="Unassembled WGS sequence"/>
</dbReference>
<reference evidence="1 2" key="1">
    <citation type="submission" date="2018-04" db="EMBL/GenBank/DDBJ databases">
        <title>Novel Campyloabacter and Helicobacter Species and Strains.</title>
        <authorList>
            <person name="Mannion A.J."/>
            <person name="Shen Z."/>
            <person name="Fox J.G."/>
        </authorList>
    </citation>
    <scope>NUCLEOTIDE SEQUENCE [LARGE SCALE GENOMIC DNA]</scope>
    <source>
        <strain evidence="1 2">MIT 99-5101</strain>
    </source>
</reference>
<evidence type="ECO:0000313" key="1">
    <source>
        <dbReference type="EMBL" id="RDU64467.1"/>
    </source>
</evidence>
<dbReference type="AlphaFoldDB" id="A0A3D8IGS3"/>
<sequence length="159" mass="17764">MRKIVGLLAFVSMALFGDSVKEIQMYSSPTCGCCEEWAKYMHTKGFLVQSHKDDELFMKIKEDFKIAPKYQSCHTGVIEKNGVKYAIEGHVPVDAVEWLLENQPKDVIGVSTPGMPQGSPGMEQGTYEEYPVVLMTQEGGYKVFGIYKGQKKLKSGNVK</sequence>
<dbReference type="Pfam" id="PF04214">
    <property type="entry name" value="DUF411"/>
    <property type="match status" value="1"/>
</dbReference>